<proteinExistence type="predicted"/>
<dbReference type="AlphaFoldDB" id="A0A0E0NY56"/>
<organism evidence="1 2">
    <name type="scientific">Oryza rufipogon</name>
    <name type="common">Brownbeard rice</name>
    <name type="synonym">Asian wild rice</name>
    <dbReference type="NCBI Taxonomy" id="4529"/>
    <lineage>
        <taxon>Eukaryota</taxon>
        <taxon>Viridiplantae</taxon>
        <taxon>Streptophyta</taxon>
        <taxon>Embryophyta</taxon>
        <taxon>Tracheophyta</taxon>
        <taxon>Spermatophyta</taxon>
        <taxon>Magnoliopsida</taxon>
        <taxon>Liliopsida</taxon>
        <taxon>Poales</taxon>
        <taxon>Poaceae</taxon>
        <taxon>BOP clade</taxon>
        <taxon>Oryzoideae</taxon>
        <taxon>Oryzeae</taxon>
        <taxon>Oryzinae</taxon>
        <taxon>Oryza</taxon>
    </lineage>
</organism>
<accession>A0A0E0NY56</accession>
<dbReference type="OMA" id="AFRIQCS"/>
<reference evidence="1" key="2">
    <citation type="submission" date="2015-06" db="UniProtKB">
        <authorList>
            <consortium name="EnsemblPlants"/>
        </authorList>
    </citation>
    <scope>IDENTIFICATION</scope>
</reference>
<dbReference type="Gramene" id="ORUFI03G26670.1">
    <property type="protein sequence ID" value="ORUFI03G26670.1"/>
    <property type="gene ID" value="ORUFI03G26670"/>
</dbReference>
<reference evidence="2" key="1">
    <citation type="submission" date="2013-06" db="EMBL/GenBank/DDBJ databases">
        <authorList>
            <person name="Zhao Q."/>
        </authorList>
    </citation>
    <scope>NUCLEOTIDE SEQUENCE</scope>
    <source>
        <strain evidence="2">cv. W1943</strain>
    </source>
</reference>
<keyword evidence="2" id="KW-1185">Reference proteome</keyword>
<evidence type="ECO:0000313" key="2">
    <source>
        <dbReference type="Proteomes" id="UP000008022"/>
    </source>
</evidence>
<name>A0A0E0NY56_ORYRU</name>
<protein>
    <submittedName>
        <fullName evidence="1">Uncharacterized protein</fullName>
    </submittedName>
</protein>
<sequence length="156" mass="16933">MAAVDPHRAFRIQCSAVRRARAAVQIRLGPPMVTACVSCINDGKLSSSSRQIGCRRRLALRQVIASIDRGPPMVTACISCISNGWRIVLILCFLDQLGCKVAVLDVVMFVDMDFQNKLIDSLSSLAADPAEVVVRVLGHSLAGPWKETQRLGLFGV</sequence>
<evidence type="ECO:0000313" key="1">
    <source>
        <dbReference type="EnsemblPlants" id="ORUFI03G26670.1"/>
    </source>
</evidence>
<dbReference type="EnsemblPlants" id="ORUFI03G26670.1">
    <property type="protein sequence ID" value="ORUFI03G26670.1"/>
    <property type="gene ID" value="ORUFI03G26670"/>
</dbReference>
<dbReference type="Proteomes" id="UP000008022">
    <property type="component" value="Unassembled WGS sequence"/>
</dbReference>